<reference evidence="2 4" key="3">
    <citation type="submission" date="2018-03" db="EMBL/GenBank/DDBJ databases">
        <title>Genome sequence of Paenibacillus elgii strain AC13 an antimicrobial compound producing bacteria.</title>
        <authorList>
            <person name="Kurokawa A.S."/>
            <person name="Araujo J.F."/>
            <person name="Costa R.A."/>
            <person name="Ortega D.B."/>
            <person name="Pires A.S."/>
            <person name="Pappas G.J.Jr."/>
            <person name="Franco O.L."/>
            <person name="Barreto C."/>
            <person name="Magalhaes B.S."/>
            <person name="Kruger R.H."/>
        </authorList>
    </citation>
    <scope>NUCLEOTIDE SEQUENCE [LARGE SCALE GENOMIC DNA]</scope>
    <source>
        <strain evidence="2 4">AC13</strain>
    </source>
</reference>
<sequence length="114" mass="13383">MEQFLYHLDFYIIPSKTSQFEENFTKILVAHHNHAKGLGHRLTLYRTFVGGDDVLSLTIPMESLGDMDLWMHTPEIVIEYFGQEEGIRILNDYSSAMKVWKSRITKRFEFNLAI</sequence>
<gene>
    <name evidence="1" type="ORF">AV654_07140</name>
    <name evidence="2" type="ORF">C8Z91_24205</name>
</gene>
<reference evidence="3" key="1">
    <citation type="submission" date="2016-01" db="EMBL/GenBank/DDBJ databases">
        <title>Draft genome of Chromobacterium sp. F49.</title>
        <authorList>
            <person name="Hong K.W."/>
        </authorList>
    </citation>
    <scope>NUCLEOTIDE SEQUENCE [LARGE SCALE GENOMIC DNA]</scope>
    <source>
        <strain evidence="3">M63</strain>
    </source>
</reference>
<comment type="caution">
    <text evidence="1">The sequence shown here is derived from an EMBL/GenBank/DDBJ whole genome shotgun (WGS) entry which is preliminary data.</text>
</comment>
<protein>
    <submittedName>
        <fullName evidence="1">Uncharacterized protein</fullName>
    </submittedName>
</protein>
<proteinExistence type="predicted"/>
<dbReference type="RefSeq" id="WP_063177861.1">
    <property type="nucleotide sequence ID" value="NZ_BTYA01000013.1"/>
</dbReference>
<dbReference type="Proteomes" id="UP000244184">
    <property type="component" value="Unassembled WGS sequence"/>
</dbReference>
<evidence type="ECO:0000313" key="1">
    <source>
        <dbReference type="EMBL" id="KZE83960.1"/>
    </source>
</evidence>
<accession>A0A164AJB1</accession>
<dbReference type="EMBL" id="LQRA01000013">
    <property type="protein sequence ID" value="KZE83960.1"/>
    <property type="molecule type" value="Genomic_DNA"/>
</dbReference>
<reference evidence="1" key="2">
    <citation type="submission" date="2016-01" db="EMBL/GenBank/DDBJ databases">
        <authorList>
            <person name="McClelland M."/>
            <person name="Jain A."/>
            <person name="Saraogi P."/>
            <person name="Mendelson R."/>
            <person name="Westerman R."/>
            <person name="SanMiguel P."/>
            <person name="Csonka L."/>
        </authorList>
    </citation>
    <scope>NUCLEOTIDE SEQUENCE</scope>
    <source>
        <strain evidence="1">M63</strain>
    </source>
</reference>
<organism evidence="1 3">
    <name type="scientific">Paenibacillus elgii</name>
    <dbReference type="NCBI Taxonomy" id="189691"/>
    <lineage>
        <taxon>Bacteria</taxon>
        <taxon>Bacillati</taxon>
        <taxon>Bacillota</taxon>
        <taxon>Bacilli</taxon>
        <taxon>Bacillales</taxon>
        <taxon>Paenibacillaceae</taxon>
        <taxon>Paenibacillus</taxon>
    </lineage>
</organism>
<dbReference type="OrthoDB" id="9553828at2"/>
<keyword evidence="3" id="KW-1185">Reference proteome</keyword>
<evidence type="ECO:0000313" key="4">
    <source>
        <dbReference type="Proteomes" id="UP000244184"/>
    </source>
</evidence>
<dbReference type="Proteomes" id="UP000076563">
    <property type="component" value="Unassembled WGS sequence"/>
</dbReference>
<evidence type="ECO:0000313" key="2">
    <source>
        <dbReference type="EMBL" id="PUA36505.1"/>
    </source>
</evidence>
<name>A0A164AJB1_9BACL</name>
<dbReference type="AlphaFoldDB" id="A0A164AJB1"/>
<dbReference type="EMBL" id="PYHP01000069">
    <property type="protein sequence ID" value="PUA36505.1"/>
    <property type="molecule type" value="Genomic_DNA"/>
</dbReference>
<evidence type="ECO:0000313" key="3">
    <source>
        <dbReference type="Proteomes" id="UP000076563"/>
    </source>
</evidence>